<dbReference type="InterPro" id="IPR014710">
    <property type="entry name" value="RmlC-like_jellyroll"/>
</dbReference>
<proteinExistence type="predicted"/>
<evidence type="ECO:0000259" key="4">
    <source>
        <dbReference type="PROSITE" id="PS01124"/>
    </source>
</evidence>
<dbReference type="InterPro" id="IPR009057">
    <property type="entry name" value="Homeodomain-like_sf"/>
</dbReference>
<evidence type="ECO:0000256" key="3">
    <source>
        <dbReference type="ARBA" id="ARBA00023163"/>
    </source>
</evidence>
<dbReference type="EMBL" id="CP097899">
    <property type="protein sequence ID" value="URN96273.1"/>
    <property type="molecule type" value="Genomic_DNA"/>
</dbReference>
<dbReference type="AlphaFoldDB" id="A0A9J6ZKQ6"/>
<dbReference type="PRINTS" id="PR00032">
    <property type="entry name" value="HTHARAC"/>
</dbReference>
<dbReference type="Gene3D" id="2.60.120.10">
    <property type="entry name" value="Jelly Rolls"/>
    <property type="match status" value="1"/>
</dbReference>
<keyword evidence="3" id="KW-0804">Transcription</keyword>
<dbReference type="InterPro" id="IPR018060">
    <property type="entry name" value="HTH_AraC"/>
</dbReference>
<dbReference type="GO" id="GO:0043565">
    <property type="term" value="F:sequence-specific DNA binding"/>
    <property type="evidence" value="ECO:0007669"/>
    <property type="project" value="InterPro"/>
</dbReference>
<dbReference type="InterPro" id="IPR018062">
    <property type="entry name" value="HTH_AraC-typ_CS"/>
</dbReference>
<dbReference type="KEGG" id="plig:NAG76_08690"/>
<protein>
    <submittedName>
        <fullName evidence="5">AraC family transcriptional regulator</fullName>
    </submittedName>
</protein>
<accession>A0A9J6ZKQ6</accession>
<dbReference type="SUPFAM" id="SSF46689">
    <property type="entry name" value="Homeodomain-like"/>
    <property type="match status" value="2"/>
</dbReference>
<dbReference type="Pfam" id="PF12833">
    <property type="entry name" value="HTH_18"/>
    <property type="match status" value="1"/>
</dbReference>
<dbReference type="PANTHER" id="PTHR43280:SF28">
    <property type="entry name" value="HTH-TYPE TRANSCRIPTIONAL ACTIVATOR RHAS"/>
    <property type="match status" value="1"/>
</dbReference>
<dbReference type="GO" id="GO:0003700">
    <property type="term" value="F:DNA-binding transcription factor activity"/>
    <property type="evidence" value="ECO:0007669"/>
    <property type="project" value="InterPro"/>
</dbReference>
<dbReference type="Pfam" id="PF02311">
    <property type="entry name" value="AraC_binding"/>
    <property type="match status" value="1"/>
</dbReference>
<dbReference type="SUPFAM" id="SSF51215">
    <property type="entry name" value="Regulatory protein AraC"/>
    <property type="match status" value="1"/>
</dbReference>
<dbReference type="InterPro" id="IPR003313">
    <property type="entry name" value="AraC-bd"/>
</dbReference>
<reference evidence="5" key="1">
    <citation type="submission" date="2022-05" db="EMBL/GenBank/DDBJ databases">
        <title>Novel bacterial taxa in a minimal lignocellulolytic consortium and its capacity to transform plastics disclosed by genome-resolved metagenomics.</title>
        <authorList>
            <person name="Rodriguez C.A.D."/>
            <person name="Diaz-Garcia L."/>
            <person name="Herrera K."/>
            <person name="Tarazona N.A."/>
            <person name="Sproer C."/>
            <person name="Overmann J."/>
            <person name="Jimenez D.J."/>
        </authorList>
    </citation>
    <scope>NUCLEOTIDE SEQUENCE</scope>
    <source>
        <strain evidence="5">MAG5</strain>
    </source>
</reference>
<gene>
    <name evidence="5" type="ORF">NAG76_08690</name>
</gene>
<evidence type="ECO:0000313" key="6">
    <source>
        <dbReference type="Proteomes" id="UP001056756"/>
    </source>
</evidence>
<dbReference type="SMART" id="SM00342">
    <property type="entry name" value="HTH_ARAC"/>
    <property type="match status" value="1"/>
</dbReference>
<organism evidence="5 6">
    <name type="scientific">Candidatus Pristimantibacillus lignocellulolyticus</name>
    <dbReference type="NCBI Taxonomy" id="2994561"/>
    <lineage>
        <taxon>Bacteria</taxon>
        <taxon>Bacillati</taxon>
        <taxon>Bacillota</taxon>
        <taxon>Bacilli</taxon>
        <taxon>Bacillales</taxon>
        <taxon>Paenibacillaceae</taxon>
        <taxon>Candidatus Pristimantibacillus</taxon>
    </lineage>
</organism>
<dbReference type="PANTHER" id="PTHR43280">
    <property type="entry name" value="ARAC-FAMILY TRANSCRIPTIONAL REGULATOR"/>
    <property type="match status" value="1"/>
</dbReference>
<keyword evidence="1" id="KW-0805">Transcription regulation</keyword>
<dbReference type="PROSITE" id="PS00041">
    <property type="entry name" value="HTH_ARAC_FAMILY_1"/>
    <property type="match status" value="1"/>
</dbReference>
<evidence type="ECO:0000313" key="5">
    <source>
        <dbReference type="EMBL" id="URN96273.1"/>
    </source>
</evidence>
<name>A0A9J6ZKQ6_9BACL</name>
<dbReference type="Proteomes" id="UP001056756">
    <property type="component" value="Chromosome"/>
</dbReference>
<dbReference type="Gene3D" id="1.10.10.60">
    <property type="entry name" value="Homeodomain-like"/>
    <property type="match status" value="2"/>
</dbReference>
<dbReference type="PROSITE" id="PS01124">
    <property type="entry name" value="HTH_ARAC_FAMILY_2"/>
    <property type="match status" value="1"/>
</dbReference>
<keyword evidence="2" id="KW-0238">DNA-binding</keyword>
<evidence type="ECO:0000256" key="2">
    <source>
        <dbReference type="ARBA" id="ARBA00023125"/>
    </source>
</evidence>
<dbReference type="InterPro" id="IPR037923">
    <property type="entry name" value="HTH-like"/>
</dbReference>
<dbReference type="InterPro" id="IPR020449">
    <property type="entry name" value="Tscrpt_reg_AraC-type_HTH"/>
</dbReference>
<sequence length="289" mass="34290">MIHTPTNIALSNNKIYVRSHFDEWQYQWPLHTHKGLEIFYFIQGQANYIIGDTIYDLLPGDMLLFSGETIHRVNPSNDVKYVRSYINFLPTFIEEELPAELYSKLLKVFENPNGLRIQWLPEEREEIKRYFETLYNENQKELVGYDYMLKSSLTQFLIHIYRKSKYLVEITSSSQPTNSQMTVQRILQYVNQIYKENESLDTMSVNLHLSKYYMCHCFKEVTGYTINSYIMRKRVDEAKRLLVESQRSINQIGELIGFNSTIHFSRTFKQYAGFSPQTFRKASENILRG</sequence>
<feature type="domain" description="HTH araC/xylS-type" evidence="4">
    <location>
        <begin position="184"/>
        <end position="282"/>
    </location>
</feature>
<evidence type="ECO:0000256" key="1">
    <source>
        <dbReference type="ARBA" id="ARBA00023015"/>
    </source>
</evidence>